<feature type="domain" description="RTR1-type" evidence="2">
    <location>
        <begin position="22"/>
        <end position="88"/>
    </location>
</feature>
<dbReference type="PROSITE" id="PS51479">
    <property type="entry name" value="ZF_RTR1"/>
    <property type="match status" value="1"/>
</dbReference>
<dbReference type="Gene3D" id="1.25.40.820">
    <property type="match status" value="1"/>
</dbReference>
<dbReference type="VEuPathDB" id="TrichDB:TVAG_197290"/>
<evidence type="ECO:0000313" key="4">
    <source>
        <dbReference type="Proteomes" id="UP000001542"/>
    </source>
</evidence>
<protein>
    <recommendedName>
        <fullName evidence="2">RTR1-type domain-containing protein</fullName>
    </recommendedName>
</protein>
<sequence length="248" mass="28654">MAVSLELIDAFVKPIIDDATWDDPALRDKSVFMDLMCERNNEDLCGYPRCSNKIPHQKKIVTEPIFCSKACFKKFQQVFSKNKAEKRNPIGKIVEKFTDQRPPKKLTCFHSDRVEGAQVRTGDFSEILNEIEMWVGDIPGSPLQELNYKQKVVKDIVQAGLKQINITLKDVPEINFYFVNLDVRNLDKLSKAPEIFQKAFSFAMWELISGTDMTNEINHIRFDMAIYDELVQILGEMEPEDGNIYQFM</sequence>
<dbReference type="KEGG" id="tva:4763294"/>
<dbReference type="VEuPathDB" id="TrichDB:TVAGG3_0599930"/>
<dbReference type="InterPro" id="IPR038534">
    <property type="entry name" value="Rtr1/RPAP2_sf"/>
</dbReference>
<accession>A2EPJ9</accession>
<dbReference type="RefSeq" id="XP_001317651.1">
    <property type="nucleotide sequence ID" value="XM_001317616.1"/>
</dbReference>
<dbReference type="InterPro" id="IPR007308">
    <property type="entry name" value="Rtr1/RPAP2_dom"/>
</dbReference>
<dbReference type="AlphaFoldDB" id="A2EPJ9"/>
<evidence type="ECO:0000259" key="2">
    <source>
        <dbReference type="PROSITE" id="PS51479"/>
    </source>
</evidence>
<comment type="similarity">
    <text evidence="1">Belongs to the RPAP2 family.</text>
</comment>
<proteinExistence type="inferred from homology"/>
<dbReference type="InParanoid" id="A2EPJ9"/>
<dbReference type="Proteomes" id="UP000001542">
    <property type="component" value="Unassembled WGS sequence"/>
</dbReference>
<reference evidence="3" key="1">
    <citation type="submission" date="2006-10" db="EMBL/GenBank/DDBJ databases">
        <authorList>
            <person name="Amadeo P."/>
            <person name="Zhao Q."/>
            <person name="Wortman J."/>
            <person name="Fraser-Liggett C."/>
            <person name="Carlton J."/>
        </authorList>
    </citation>
    <scope>NUCLEOTIDE SEQUENCE</scope>
    <source>
        <strain evidence="3">G3</strain>
    </source>
</reference>
<organism evidence="3 4">
    <name type="scientific">Trichomonas vaginalis (strain ATCC PRA-98 / G3)</name>
    <dbReference type="NCBI Taxonomy" id="412133"/>
    <lineage>
        <taxon>Eukaryota</taxon>
        <taxon>Metamonada</taxon>
        <taxon>Parabasalia</taxon>
        <taxon>Trichomonadida</taxon>
        <taxon>Trichomonadidae</taxon>
        <taxon>Trichomonas</taxon>
    </lineage>
</organism>
<dbReference type="EMBL" id="DS113449">
    <property type="protein sequence ID" value="EAY05428.1"/>
    <property type="molecule type" value="Genomic_DNA"/>
</dbReference>
<dbReference type="OrthoDB" id="10261417at2759"/>
<gene>
    <name evidence="3" type="ORF">TVAG_197290</name>
</gene>
<evidence type="ECO:0000313" key="3">
    <source>
        <dbReference type="EMBL" id="EAY05428.1"/>
    </source>
</evidence>
<evidence type="ECO:0000256" key="1">
    <source>
        <dbReference type="PROSITE-ProRule" id="PRU00812"/>
    </source>
</evidence>
<name>A2EPJ9_TRIV3</name>
<keyword evidence="4" id="KW-1185">Reference proteome</keyword>
<reference evidence="3" key="2">
    <citation type="journal article" date="2007" name="Science">
        <title>Draft genome sequence of the sexually transmitted pathogen Trichomonas vaginalis.</title>
        <authorList>
            <person name="Carlton J.M."/>
            <person name="Hirt R.P."/>
            <person name="Silva J.C."/>
            <person name="Delcher A.L."/>
            <person name="Schatz M."/>
            <person name="Zhao Q."/>
            <person name="Wortman J.R."/>
            <person name="Bidwell S.L."/>
            <person name="Alsmark U.C.M."/>
            <person name="Besteiro S."/>
            <person name="Sicheritz-Ponten T."/>
            <person name="Noel C.J."/>
            <person name="Dacks J.B."/>
            <person name="Foster P.G."/>
            <person name="Simillion C."/>
            <person name="Van de Peer Y."/>
            <person name="Miranda-Saavedra D."/>
            <person name="Barton G.J."/>
            <person name="Westrop G.D."/>
            <person name="Mueller S."/>
            <person name="Dessi D."/>
            <person name="Fiori P.L."/>
            <person name="Ren Q."/>
            <person name="Paulsen I."/>
            <person name="Zhang H."/>
            <person name="Bastida-Corcuera F.D."/>
            <person name="Simoes-Barbosa A."/>
            <person name="Brown M.T."/>
            <person name="Hayes R.D."/>
            <person name="Mukherjee M."/>
            <person name="Okumura C.Y."/>
            <person name="Schneider R."/>
            <person name="Smith A.J."/>
            <person name="Vanacova S."/>
            <person name="Villalvazo M."/>
            <person name="Haas B.J."/>
            <person name="Pertea M."/>
            <person name="Feldblyum T.V."/>
            <person name="Utterback T.R."/>
            <person name="Shu C.L."/>
            <person name="Osoegawa K."/>
            <person name="de Jong P.J."/>
            <person name="Hrdy I."/>
            <person name="Horvathova L."/>
            <person name="Zubacova Z."/>
            <person name="Dolezal P."/>
            <person name="Malik S.B."/>
            <person name="Logsdon J.M. Jr."/>
            <person name="Henze K."/>
            <person name="Gupta A."/>
            <person name="Wang C.C."/>
            <person name="Dunne R.L."/>
            <person name="Upcroft J.A."/>
            <person name="Upcroft P."/>
            <person name="White O."/>
            <person name="Salzberg S.L."/>
            <person name="Tang P."/>
            <person name="Chiu C.-H."/>
            <person name="Lee Y.-S."/>
            <person name="Embley T.M."/>
            <person name="Coombs G.H."/>
            <person name="Mottram J.C."/>
            <person name="Tachezy J."/>
            <person name="Fraser-Liggett C.M."/>
            <person name="Johnson P.J."/>
        </authorList>
    </citation>
    <scope>NUCLEOTIDE SEQUENCE [LARGE SCALE GENOMIC DNA]</scope>
    <source>
        <strain evidence="3">G3</strain>
    </source>
</reference>